<evidence type="ECO:0000313" key="3">
    <source>
        <dbReference type="EMBL" id="KJZ72318.1"/>
    </source>
</evidence>
<keyword evidence="2" id="KW-0732">Signal</keyword>
<dbReference type="AlphaFoldDB" id="A0A0F7ZT14"/>
<accession>A0A0F7ZT14</accession>
<organism evidence="3 4">
    <name type="scientific">Hirsutella minnesotensis 3608</name>
    <dbReference type="NCBI Taxonomy" id="1043627"/>
    <lineage>
        <taxon>Eukaryota</taxon>
        <taxon>Fungi</taxon>
        <taxon>Dikarya</taxon>
        <taxon>Ascomycota</taxon>
        <taxon>Pezizomycotina</taxon>
        <taxon>Sordariomycetes</taxon>
        <taxon>Hypocreomycetidae</taxon>
        <taxon>Hypocreales</taxon>
        <taxon>Ophiocordycipitaceae</taxon>
        <taxon>Hirsutella</taxon>
    </lineage>
</organism>
<dbReference type="OrthoDB" id="4926920at2759"/>
<feature type="region of interest" description="Disordered" evidence="1">
    <location>
        <begin position="215"/>
        <end position="321"/>
    </location>
</feature>
<evidence type="ECO:0008006" key="5">
    <source>
        <dbReference type="Google" id="ProtNLM"/>
    </source>
</evidence>
<gene>
    <name evidence="3" type="ORF">HIM_08244</name>
</gene>
<evidence type="ECO:0000313" key="4">
    <source>
        <dbReference type="Proteomes" id="UP000054481"/>
    </source>
</evidence>
<dbReference type="EMBL" id="KQ030548">
    <property type="protein sequence ID" value="KJZ72318.1"/>
    <property type="molecule type" value="Genomic_DNA"/>
</dbReference>
<feature type="compositionally biased region" description="Polar residues" evidence="1">
    <location>
        <begin position="293"/>
        <end position="314"/>
    </location>
</feature>
<keyword evidence="4" id="KW-1185">Reference proteome</keyword>
<evidence type="ECO:0000256" key="2">
    <source>
        <dbReference type="SAM" id="SignalP"/>
    </source>
</evidence>
<name>A0A0F7ZT14_9HYPO</name>
<protein>
    <recommendedName>
        <fullName evidence="5">Cyanovirin-N domain-containing protein</fullName>
    </recommendedName>
</protein>
<feature type="chain" id="PRO_5002526260" description="Cyanovirin-N domain-containing protein" evidence="2">
    <location>
        <begin position="21"/>
        <end position="321"/>
    </location>
</feature>
<feature type="signal peptide" evidence="2">
    <location>
        <begin position="1"/>
        <end position="20"/>
    </location>
</feature>
<proteinExistence type="predicted"/>
<evidence type="ECO:0000256" key="1">
    <source>
        <dbReference type="SAM" id="MobiDB-lite"/>
    </source>
</evidence>
<sequence length="321" mass="34107">MKASAISAIALAAVARAGDASTAVYPYPSAAPYADNSGSSWGGDQGNGQQYVQSIESYTPSDSGSNYPTRVRPGVPQPYGTPAKIVMSSTTVDMDALGIQPFVTNLFNHGAVQLGKDVAAFGKCFVRKFFEDATRIGCGSNSSLMNCICSNRFQIASHATVSFNFCANSLGPGGNLYRGAEEAFTARGLAAFCDTLGSSSAQNYGYGSQNGGPIQYGQSAPAPYVDYSQQSSPGYSQQSSSDYSQQPYPDYSQQSSPDYSQQPSDYSQQSSPDYSQTNYGDSSQSSYPDYSQTNYIGNTQPTYTPYNQYNSPSNGAAYGHK</sequence>
<feature type="compositionally biased region" description="Low complexity" evidence="1">
    <location>
        <begin position="226"/>
        <end position="292"/>
    </location>
</feature>
<reference evidence="3 4" key="1">
    <citation type="journal article" date="2014" name="Genome Biol. Evol.">
        <title>Comparative genomics and transcriptomics analyses reveal divergent lifestyle features of nematode endoparasitic fungus Hirsutella minnesotensis.</title>
        <authorList>
            <person name="Lai Y."/>
            <person name="Liu K."/>
            <person name="Zhang X."/>
            <person name="Zhang X."/>
            <person name="Li K."/>
            <person name="Wang N."/>
            <person name="Shu C."/>
            <person name="Wu Y."/>
            <person name="Wang C."/>
            <person name="Bushley K.E."/>
            <person name="Xiang M."/>
            <person name="Liu X."/>
        </authorList>
    </citation>
    <scope>NUCLEOTIDE SEQUENCE [LARGE SCALE GENOMIC DNA]</scope>
    <source>
        <strain evidence="3 4">3608</strain>
    </source>
</reference>
<dbReference type="Proteomes" id="UP000054481">
    <property type="component" value="Unassembled WGS sequence"/>
</dbReference>